<evidence type="ECO:0000313" key="2">
    <source>
        <dbReference type="Proteomes" id="UP001054837"/>
    </source>
</evidence>
<comment type="caution">
    <text evidence="1">The sequence shown here is derived from an EMBL/GenBank/DDBJ whole genome shotgun (WGS) entry which is preliminary data.</text>
</comment>
<organism evidence="1 2">
    <name type="scientific">Caerostris darwini</name>
    <dbReference type="NCBI Taxonomy" id="1538125"/>
    <lineage>
        <taxon>Eukaryota</taxon>
        <taxon>Metazoa</taxon>
        <taxon>Ecdysozoa</taxon>
        <taxon>Arthropoda</taxon>
        <taxon>Chelicerata</taxon>
        <taxon>Arachnida</taxon>
        <taxon>Araneae</taxon>
        <taxon>Araneomorphae</taxon>
        <taxon>Entelegynae</taxon>
        <taxon>Araneoidea</taxon>
        <taxon>Araneidae</taxon>
        <taxon>Caerostris</taxon>
    </lineage>
</organism>
<gene>
    <name evidence="1" type="ORF">CDAR_313431</name>
</gene>
<dbReference type="EMBL" id="BPLQ01001086">
    <property type="protein sequence ID" value="GIX78348.1"/>
    <property type="molecule type" value="Genomic_DNA"/>
</dbReference>
<dbReference type="Proteomes" id="UP001054837">
    <property type="component" value="Unassembled WGS sequence"/>
</dbReference>
<evidence type="ECO:0008006" key="3">
    <source>
        <dbReference type="Google" id="ProtNLM"/>
    </source>
</evidence>
<name>A0AAV4N2V9_9ARAC</name>
<sequence length="106" mass="12259">MLESQVWHFVNGIESNGSVVTNTAIFDISCNQYYKYQENTHSGYEITPLKILQNFLDKLAVCNCVDISVQVKWRIGLASELQIFFRDRKTFLNWIFVYALQSIGKG</sequence>
<keyword evidence="2" id="KW-1185">Reference proteome</keyword>
<evidence type="ECO:0000313" key="1">
    <source>
        <dbReference type="EMBL" id="GIX78348.1"/>
    </source>
</evidence>
<proteinExistence type="predicted"/>
<protein>
    <recommendedName>
        <fullName evidence="3">LAGLIDADG homing endonuclease</fullName>
    </recommendedName>
</protein>
<accession>A0AAV4N2V9</accession>
<reference evidence="1 2" key="1">
    <citation type="submission" date="2021-06" db="EMBL/GenBank/DDBJ databases">
        <title>Caerostris darwini draft genome.</title>
        <authorList>
            <person name="Kono N."/>
            <person name="Arakawa K."/>
        </authorList>
    </citation>
    <scope>NUCLEOTIDE SEQUENCE [LARGE SCALE GENOMIC DNA]</scope>
</reference>
<dbReference type="AlphaFoldDB" id="A0AAV4N2V9"/>